<keyword evidence="4 8" id="KW-0028">Amino-acid biosynthesis</keyword>
<dbReference type="InterPro" id="IPR016195">
    <property type="entry name" value="Pol/histidinol_Pase-like"/>
</dbReference>
<evidence type="ECO:0000256" key="4">
    <source>
        <dbReference type="ARBA" id="ARBA00022605"/>
    </source>
</evidence>
<keyword evidence="11" id="KW-1185">Reference proteome</keyword>
<evidence type="ECO:0000256" key="8">
    <source>
        <dbReference type="RuleBase" id="RU366003"/>
    </source>
</evidence>
<reference evidence="10 11" key="1">
    <citation type="submission" date="2022-09" db="EMBL/GenBank/DDBJ databases">
        <authorList>
            <person name="Han X.L."/>
            <person name="Wang Q."/>
            <person name="Lu T."/>
        </authorList>
    </citation>
    <scope>NUCLEOTIDE SEQUENCE [LARGE SCALE GENOMIC DNA]</scope>
    <source>
        <strain evidence="10 11">WQ 127069</strain>
    </source>
</reference>
<dbReference type="Proteomes" id="UP001652445">
    <property type="component" value="Unassembled WGS sequence"/>
</dbReference>
<evidence type="ECO:0000313" key="11">
    <source>
        <dbReference type="Proteomes" id="UP001652445"/>
    </source>
</evidence>
<dbReference type="InterPro" id="IPR010140">
    <property type="entry name" value="Histidinol_P_phosphatase_HisJ"/>
</dbReference>
<dbReference type="InterPro" id="IPR004013">
    <property type="entry name" value="PHP_dom"/>
</dbReference>
<comment type="catalytic activity">
    <reaction evidence="7 8">
        <text>L-histidinol phosphate + H2O = L-histidinol + phosphate</text>
        <dbReference type="Rhea" id="RHEA:14465"/>
        <dbReference type="ChEBI" id="CHEBI:15377"/>
        <dbReference type="ChEBI" id="CHEBI:43474"/>
        <dbReference type="ChEBI" id="CHEBI:57699"/>
        <dbReference type="ChEBI" id="CHEBI:57980"/>
        <dbReference type="EC" id="3.1.3.15"/>
    </reaction>
</comment>
<evidence type="ECO:0000256" key="2">
    <source>
        <dbReference type="ARBA" id="ARBA00009152"/>
    </source>
</evidence>
<evidence type="ECO:0000256" key="6">
    <source>
        <dbReference type="ARBA" id="ARBA00023102"/>
    </source>
</evidence>
<dbReference type="SUPFAM" id="SSF89550">
    <property type="entry name" value="PHP domain-like"/>
    <property type="match status" value="1"/>
</dbReference>
<dbReference type="EC" id="3.1.3.15" evidence="3 8"/>
<dbReference type="PANTHER" id="PTHR21039:SF0">
    <property type="entry name" value="HISTIDINOL-PHOSPHATASE"/>
    <property type="match status" value="1"/>
</dbReference>
<dbReference type="PANTHER" id="PTHR21039">
    <property type="entry name" value="HISTIDINOL PHOSPHATASE-RELATED"/>
    <property type="match status" value="1"/>
</dbReference>
<evidence type="ECO:0000256" key="7">
    <source>
        <dbReference type="ARBA" id="ARBA00049158"/>
    </source>
</evidence>
<keyword evidence="6 8" id="KW-0368">Histidine biosynthesis</keyword>
<dbReference type="Pfam" id="PF02811">
    <property type="entry name" value="PHP"/>
    <property type="match status" value="1"/>
</dbReference>
<dbReference type="NCBIfam" id="NF005596">
    <property type="entry name" value="PRK07328.1"/>
    <property type="match status" value="1"/>
</dbReference>
<comment type="pathway">
    <text evidence="1 8">Amino-acid biosynthesis; L-histidine biosynthesis; L-histidine from 5-phospho-alpha-D-ribose 1-diphosphate: step 8/9.</text>
</comment>
<keyword evidence="5 8" id="KW-0378">Hydrolase</keyword>
<dbReference type="RefSeq" id="WP_262682968.1">
    <property type="nucleotide sequence ID" value="NZ_JAOQIO010000007.1"/>
</dbReference>
<gene>
    <name evidence="10" type="ORF">OB236_04585</name>
</gene>
<comment type="caution">
    <text evidence="10">The sequence shown here is derived from an EMBL/GenBank/DDBJ whole genome shotgun (WGS) entry which is preliminary data.</text>
</comment>
<evidence type="ECO:0000259" key="9">
    <source>
        <dbReference type="Pfam" id="PF02811"/>
    </source>
</evidence>
<name>A0ABT2U9T4_9BACL</name>
<dbReference type="Gene3D" id="3.20.20.140">
    <property type="entry name" value="Metal-dependent hydrolases"/>
    <property type="match status" value="1"/>
</dbReference>
<evidence type="ECO:0000256" key="3">
    <source>
        <dbReference type="ARBA" id="ARBA00013085"/>
    </source>
</evidence>
<dbReference type="EMBL" id="JAOQIO010000007">
    <property type="protein sequence ID" value="MCU6791403.1"/>
    <property type="molecule type" value="Genomic_DNA"/>
</dbReference>
<organism evidence="10 11">
    <name type="scientific">Paenibacillus baimaensis</name>
    <dbReference type="NCBI Taxonomy" id="2982185"/>
    <lineage>
        <taxon>Bacteria</taxon>
        <taxon>Bacillati</taxon>
        <taxon>Bacillota</taxon>
        <taxon>Bacilli</taxon>
        <taxon>Bacillales</taxon>
        <taxon>Paenibacillaceae</taxon>
        <taxon>Paenibacillus</taxon>
    </lineage>
</organism>
<protein>
    <recommendedName>
        <fullName evidence="3 8">Histidinol-phosphatase</fullName>
        <shortName evidence="8">HolPase</shortName>
        <ecNumber evidence="3 8">3.1.3.15</ecNumber>
    </recommendedName>
</protein>
<proteinExistence type="inferred from homology"/>
<sequence>MKFDLHTHHHRCGHAVDEIESYIRSAIDLGLSAIGISDHSPYFAAEEDHPSPGLAMAKSEFPKYIEEVVKLKKQYEGKIEVLVGVESDYFTDSIKLYADIYRKYPIDYLIGSIHISGGKHISDRGLWTVLDEEQLELEKFIYFDLLQQAAKSGVFQIIGHMDLIRRYYKDFMQSCGPLVEKTMQVFAETDAVYEVNTSGIERGEGINPCREVLEIASHYGVKVTFGSDSHRPMRVGEHWDSTITLLKQLGYKELIMFRNLKPVSISI</sequence>
<evidence type="ECO:0000256" key="5">
    <source>
        <dbReference type="ARBA" id="ARBA00022801"/>
    </source>
</evidence>
<comment type="similarity">
    <text evidence="2 8">Belongs to the PHP hydrolase family. HisK subfamily.</text>
</comment>
<evidence type="ECO:0000313" key="10">
    <source>
        <dbReference type="EMBL" id="MCU6791403.1"/>
    </source>
</evidence>
<dbReference type="NCBIfam" id="TIGR01856">
    <property type="entry name" value="hisJ_fam"/>
    <property type="match status" value="1"/>
</dbReference>
<dbReference type="CDD" id="cd12110">
    <property type="entry name" value="PHP_HisPPase_Hisj_like"/>
    <property type="match status" value="1"/>
</dbReference>
<accession>A0ABT2U9T4</accession>
<evidence type="ECO:0000256" key="1">
    <source>
        <dbReference type="ARBA" id="ARBA00004970"/>
    </source>
</evidence>
<feature type="domain" description="PHP" evidence="9">
    <location>
        <begin position="4"/>
        <end position="198"/>
    </location>
</feature>